<feature type="compositionally biased region" description="Low complexity" evidence="1">
    <location>
        <begin position="110"/>
        <end position="122"/>
    </location>
</feature>
<feature type="compositionally biased region" description="Basic and acidic residues" evidence="1">
    <location>
        <begin position="123"/>
        <end position="138"/>
    </location>
</feature>
<keyword evidence="2" id="KW-0732">Signal</keyword>
<gene>
    <name evidence="3" type="ORF">ACFOSB_13330</name>
</gene>
<evidence type="ECO:0000313" key="4">
    <source>
        <dbReference type="Proteomes" id="UP001595803"/>
    </source>
</evidence>
<dbReference type="Proteomes" id="UP001595803">
    <property type="component" value="Unassembled WGS sequence"/>
</dbReference>
<feature type="chain" id="PRO_5046123774" description="DUF5666 domain-containing protein" evidence="2">
    <location>
        <begin position="18"/>
        <end position="181"/>
    </location>
</feature>
<name>A0ABV7ZCM7_9DEIO</name>
<sequence length="181" mass="17840">MQKFLLTVTLGLGLAWAAPVAGRMVEVLDTAGRVVATGTLSGHLTVRGDLDAARTVRVSTTVNGVTTVRVFTLAGPITARDPEAERLGVSVSGRVLTLESALDGPGGRNGAAPATRTTPARGGADDGTGHDAGDDHGGRSGGPRSGGHGADDGPGHDAGDDHGGRGRGHGGSSGGHNGGHH</sequence>
<dbReference type="EMBL" id="JBHRZG010000014">
    <property type="protein sequence ID" value="MFC3833844.1"/>
    <property type="molecule type" value="Genomic_DNA"/>
</dbReference>
<organism evidence="3 4">
    <name type="scientific">Deinococcus rufus</name>
    <dbReference type="NCBI Taxonomy" id="2136097"/>
    <lineage>
        <taxon>Bacteria</taxon>
        <taxon>Thermotogati</taxon>
        <taxon>Deinococcota</taxon>
        <taxon>Deinococci</taxon>
        <taxon>Deinococcales</taxon>
        <taxon>Deinococcaceae</taxon>
        <taxon>Deinococcus</taxon>
    </lineage>
</organism>
<feature type="compositionally biased region" description="Basic and acidic residues" evidence="1">
    <location>
        <begin position="149"/>
        <end position="164"/>
    </location>
</feature>
<evidence type="ECO:0000256" key="2">
    <source>
        <dbReference type="SAM" id="SignalP"/>
    </source>
</evidence>
<evidence type="ECO:0008006" key="5">
    <source>
        <dbReference type="Google" id="ProtNLM"/>
    </source>
</evidence>
<protein>
    <recommendedName>
        <fullName evidence="5">DUF5666 domain-containing protein</fullName>
    </recommendedName>
</protein>
<dbReference type="RefSeq" id="WP_322473515.1">
    <property type="nucleotide sequence ID" value="NZ_JBHRZG010000014.1"/>
</dbReference>
<proteinExistence type="predicted"/>
<evidence type="ECO:0000313" key="3">
    <source>
        <dbReference type="EMBL" id="MFC3833844.1"/>
    </source>
</evidence>
<feature type="signal peptide" evidence="2">
    <location>
        <begin position="1"/>
        <end position="17"/>
    </location>
</feature>
<accession>A0ABV7ZCM7</accession>
<reference evidence="4" key="1">
    <citation type="journal article" date="2019" name="Int. J. Syst. Evol. Microbiol.">
        <title>The Global Catalogue of Microorganisms (GCM) 10K type strain sequencing project: providing services to taxonomists for standard genome sequencing and annotation.</title>
        <authorList>
            <consortium name="The Broad Institute Genomics Platform"/>
            <consortium name="The Broad Institute Genome Sequencing Center for Infectious Disease"/>
            <person name="Wu L."/>
            <person name="Ma J."/>
        </authorList>
    </citation>
    <scope>NUCLEOTIDE SEQUENCE [LARGE SCALE GENOMIC DNA]</scope>
    <source>
        <strain evidence="4">CCTCC AB 2017081</strain>
    </source>
</reference>
<keyword evidence="4" id="KW-1185">Reference proteome</keyword>
<feature type="compositionally biased region" description="Gly residues" evidence="1">
    <location>
        <begin position="139"/>
        <end position="148"/>
    </location>
</feature>
<feature type="region of interest" description="Disordered" evidence="1">
    <location>
        <begin position="100"/>
        <end position="181"/>
    </location>
</feature>
<evidence type="ECO:0000256" key="1">
    <source>
        <dbReference type="SAM" id="MobiDB-lite"/>
    </source>
</evidence>
<feature type="compositionally biased region" description="Gly residues" evidence="1">
    <location>
        <begin position="169"/>
        <end position="181"/>
    </location>
</feature>
<comment type="caution">
    <text evidence="3">The sequence shown here is derived from an EMBL/GenBank/DDBJ whole genome shotgun (WGS) entry which is preliminary data.</text>
</comment>